<proteinExistence type="predicted"/>
<dbReference type="InterPro" id="IPR011009">
    <property type="entry name" value="Kinase-like_dom_sf"/>
</dbReference>
<evidence type="ECO:0000313" key="1">
    <source>
        <dbReference type="EMBL" id="MFD1847411.1"/>
    </source>
</evidence>
<evidence type="ECO:0000313" key="2">
    <source>
        <dbReference type="Proteomes" id="UP001597307"/>
    </source>
</evidence>
<accession>A0ABW4Q9U0</accession>
<dbReference type="Pfam" id="PF04655">
    <property type="entry name" value="APH_6_hur"/>
    <property type="match status" value="1"/>
</dbReference>
<protein>
    <submittedName>
        <fullName evidence="1">Aminoglycoside phosphotransferase family protein</fullName>
    </submittedName>
</protein>
<dbReference type="InterPro" id="IPR006748">
    <property type="entry name" value="NH2Glyco/OHUrea_AB-resist_kin"/>
</dbReference>
<dbReference type="SUPFAM" id="SSF56112">
    <property type="entry name" value="Protein kinase-like (PK-like)"/>
    <property type="match status" value="1"/>
</dbReference>
<dbReference type="RefSeq" id="WP_343879438.1">
    <property type="nucleotide sequence ID" value="NZ_BAAAIJ010000036.1"/>
</dbReference>
<comment type="caution">
    <text evidence="1">The sequence shown here is derived from an EMBL/GenBank/DDBJ whole genome shotgun (WGS) entry which is preliminary data.</text>
</comment>
<keyword evidence="2" id="KW-1185">Reference proteome</keyword>
<name>A0ABW4Q9U0_9MICC</name>
<reference evidence="2" key="1">
    <citation type="journal article" date="2019" name="Int. J. Syst. Evol. Microbiol.">
        <title>The Global Catalogue of Microorganisms (GCM) 10K type strain sequencing project: providing services to taxonomists for standard genome sequencing and annotation.</title>
        <authorList>
            <consortium name="The Broad Institute Genomics Platform"/>
            <consortium name="The Broad Institute Genome Sequencing Center for Infectious Disease"/>
            <person name="Wu L."/>
            <person name="Ma J."/>
        </authorList>
    </citation>
    <scope>NUCLEOTIDE SEQUENCE [LARGE SCALE GENOMIC DNA]</scope>
    <source>
        <strain evidence="2">JCM 11496</strain>
    </source>
</reference>
<dbReference type="EMBL" id="JBHUGA010000052">
    <property type="protein sequence ID" value="MFD1847411.1"/>
    <property type="molecule type" value="Genomic_DNA"/>
</dbReference>
<sequence length="342" mass="37131">MDLSGLELPATLVRHASRLPGGRGWLSRWQDLVHSALAEWELTLDLPGARRPWFGSVAVVLPVHRADGSRAVLKVTVPHDDALPESDALRLWAGCGAVKVLEAAREDYVLLLERLDGNHSLAGVPLAETAEIWGGLVKDLGLAPGSGELWQDIPSVAAQAEMWTDTLPADWERLGRPFERWLLECALEVCQVRGAVGRRSEQDVLVHSDLHYLNILPRPFPAGTVGLGGAPALPHDYVAIDPKPVIGDAEFAVAPMLWNRIGDLFPGDPAGHLRERCSDLAFAAGLDPLLARDWSVVREVQNALSAVESGNRNDAQRSLWVASTLLRRTLPELPSPADLVSP</sequence>
<organism evidence="1 2">
    <name type="scientific">Arthrobacter flavus</name>
    <dbReference type="NCBI Taxonomy" id="95172"/>
    <lineage>
        <taxon>Bacteria</taxon>
        <taxon>Bacillati</taxon>
        <taxon>Actinomycetota</taxon>
        <taxon>Actinomycetes</taxon>
        <taxon>Micrococcales</taxon>
        <taxon>Micrococcaceae</taxon>
        <taxon>Arthrobacter</taxon>
    </lineage>
</organism>
<dbReference type="Proteomes" id="UP001597307">
    <property type="component" value="Unassembled WGS sequence"/>
</dbReference>
<gene>
    <name evidence="1" type="ORF">ACFSFX_12495</name>
</gene>